<feature type="compositionally biased region" description="Basic and acidic residues" evidence="2">
    <location>
        <begin position="172"/>
        <end position="209"/>
    </location>
</feature>
<proteinExistence type="inferred from homology"/>
<feature type="region of interest" description="Disordered" evidence="2">
    <location>
        <begin position="162"/>
        <end position="225"/>
    </location>
</feature>
<comment type="similarity">
    <text evidence="1">Belongs to the FHY3/FAR1 family.</text>
</comment>
<evidence type="ECO:0000256" key="1">
    <source>
        <dbReference type="RuleBase" id="RU367018"/>
    </source>
</evidence>
<evidence type="ECO:0000313" key="4">
    <source>
        <dbReference type="Proteomes" id="UP001151760"/>
    </source>
</evidence>
<sequence length="225" mass="25968">MRTTSRSESENSFWKSFKSPGSTLVNFMMSYEAAMERQQYRQEALDFKTLNAGPKCETKLTIEHHAARVYTRTIFLLVQKEIIEGAYRTLNTKTRKEQDMESLKVAESVLNKDEVKLVDFLEKLKLIKDEVKADVSNPSLRNTGDVIGGIFSISKPKHVDIQNPTKARNRGTLKEGERRKNEREKALKVREKQMKVCGHFGEKTNEHNKTTCPQNPKARKKGRRH</sequence>
<accession>A0ABQ5G012</accession>
<keyword evidence="4" id="KW-1185">Reference proteome</keyword>
<keyword evidence="1" id="KW-0539">Nucleus</keyword>
<evidence type="ECO:0000313" key="3">
    <source>
        <dbReference type="EMBL" id="GJT68460.1"/>
    </source>
</evidence>
<dbReference type="EMBL" id="BQNB010017901">
    <property type="protein sequence ID" value="GJT68460.1"/>
    <property type="molecule type" value="Genomic_DNA"/>
</dbReference>
<protein>
    <recommendedName>
        <fullName evidence="1">Protein FAR1-RELATED SEQUENCE</fullName>
    </recommendedName>
</protein>
<name>A0ABQ5G012_9ASTR</name>
<organism evidence="3 4">
    <name type="scientific">Tanacetum coccineum</name>
    <dbReference type="NCBI Taxonomy" id="301880"/>
    <lineage>
        <taxon>Eukaryota</taxon>
        <taxon>Viridiplantae</taxon>
        <taxon>Streptophyta</taxon>
        <taxon>Embryophyta</taxon>
        <taxon>Tracheophyta</taxon>
        <taxon>Spermatophyta</taxon>
        <taxon>Magnoliopsida</taxon>
        <taxon>eudicotyledons</taxon>
        <taxon>Gunneridae</taxon>
        <taxon>Pentapetalae</taxon>
        <taxon>asterids</taxon>
        <taxon>campanulids</taxon>
        <taxon>Asterales</taxon>
        <taxon>Asteraceae</taxon>
        <taxon>Asteroideae</taxon>
        <taxon>Anthemideae</taxon>
        <taxon>Anthemidinae</taxon>
        <taxon>Tanacetum</taxon>
    </lineage>
</organism>
<keyword evidence="1" id="KW-0863">Zinc-finger</keyword>
<dbReference type="PANTHER" id="PTHR31669">
    <property type="entry name" value="PROTEIN FAR1-RELATED SEQUENCE 10-RELATED"/>
    <property type="match status" value="1"/>
</dbReference>
<reference evidence="3" key="1">
    <citation type="journal article" date="2022" name="Int. J. Mol. Sci.">
        <title>Draft Genome of Tanacetum Coccineum: Genomic Comparison of Closely Related Tanacetum-Family Plants.</title>
        <authorList>
            <person name="Yamashiro T."/>
            <person name="Shiraishi A."/>
            <person name="Nakayama K."/>
            <person name="Satake H."/>
        </authorList>
    </citation>
    <scope>NUCLEOTIDE SEQUENCE</scope>
</reference>
<evidence type="ECO:0000256" key="2">
    <source>
        <dbReference type="SAM" id="MobiDB-lite"/>
    </source>
</evidence>
<reference evidence="3" key="2">
    <citation type="submission" date="2022-01" db="EMBL/GenBank/DDBJ databases">
        <authorList>
            <person name="Yamashiro T."/>
            <person name="Shiraishi A."/>
            <person name="Satake H."/>
            <person name="Nakayama K."/>
        </authorList>
    </citation>
    <scope>NUCLEOTIDE SEQUENCE</scope>
</reference>
<keyword evidence="1" id="KW-0479">Metal-binding</keyword>
<keyword evidence="1" id="KW-0862">Zinc</keyword>
<dbReference type="Proteomes" id="UP001151760">
    <property type="component" value="Unassembled WGS sequence"/>
</dbReference>
<dbReference type="PANTHER" id="PTHR31669:SF306">
    <property type="entry name" value="PROTEIN FAR1-RELATED SEQUENCE"/>
    <property type="match status" value="1"/>
</dbReference>
<comment type="caution">
    <text evidence="3">The sequence shown here is derived from an EMBL/GenBank/DDBJ whole genome shotgun (WGS) entry which is preliminary data.</text>
</comment>
<gene>
    <name evidence="3" type="ORF">Tco_1019940</name>
</gene>
<comment type="function">
    <text evidence="1">Putative transcription activator involved in regulating light control of development.</text>
</comment>
<comment type="subcellular location">
    <subcellularLocation>
        <location evidence="1">Nucleus</location>
    </subcellularLocation>
</comment>
<dbReference type="InterPro" id="IPR031052">
    <property type="entry name" value="FHY3/FAR1"/>
</dbReference>